<evidence type="ECO:0000256" key="9">
    <source>
        <dbReference type="PROSITE-ProRule" id="PRU01373"/>
    </source>
</evidence>
<dbReference type="PANTHER" id="PTHR30582:SF24">
    <property type="entry name" value="L,D-TRANSPEPTIDASE ERFK_SRFK-RELATED"/>
    <property type="match status" value="1"/>
</dbReference>
<dbReference type="InterPro" id="IPR038063">
    <property type="entry name" value="Transpep_catalytic_dom"/>
</dbReference>
<keyword evidence="8 9" id="KW-0961">Cell wall biogenesis/degradation</keyword>
<accession>A0ABT5T8B9</accession>
<organism evidence="12 13">
    <name type="scientific">Roseinatronobacter alkalisoli</name>
    <dbReference type="NCBI Taxonomy" id="3028235"/>
    <lineage>
        <taxon>Bacteria</taxon>
        <taxon>Pseudomonadati</taxon>
        <taxon>Pseudomonadota</taxon>
        <taxon>Alphaproteobacteria</taxon>
        <taxon>Rhodobacterales</taxon>
        <taxon>Paracoccaceae</taxon>
        <taxon>Roseinatronobacter</taxon>
    </lineage>
</organism>
<keyword evidence="5" id="KW-0378">Hydrolase</keyword>
<dbReference type="RefSeq" id="WP_274352005.1">
    <property type="nucleotide sequence ID" value="NZ_JAQZSM010000007.1"/>
</dbReference>
<evidence type="ECO:0000256" key="7">
    <source>
        <dbReference type="ARBA" id="ARBA00022984"/>
    </source>
</evidence>
<dbReference type="Pfam" id="PF03734">
    <property type="entry name" value="YkuD"/>
    <property type="match status" value="1"/>
</dbReference>
<dbReference type="CDD" id="cd16913">
    <property type="entry name" value="YkuD_like"/>
    <property type="match status" value="1"/>
</dbReference>
<evidence type="ECO:0000256" key="2">
    <source>
        <dbReference type="ARBA" id="ARBA00005992"/>
    </source>
</evidence>
<dbReference type="SUPFAM" id="SSF141523">
    <property type="entry name" value="L,D-transpeptidase catalytic domain-like"/>
    <property type="match status" value="1"/>
</dbReference>
<dbReference type="InterPro" id="IPR006311">
    <property type="entry name" value="TAT_signal"/>
</dbReference>
<feature type="chain" id="PRO_5045328679" evidence="10">
    <location>
        <begin position="21"/>
        <end position="238"/>
    </location>
</feature>
<feature type="signal peptide" evidence="10">
    <location>
        <begin position="1"/>
        <end position="20"/>
    </location>
</feature>
<keyword evidence="10" id="KW-0732">Signal</keyword>
<evidence type="ECO:0000313" key="13">
    <source>
        <dbReference type="Proteomes" id="UP001431784"/>
    </source>
</evidence>
<dbReference type="EMBL" id="JAQZSM010000007">
    <property type="protein sequence ID" value="MDD7971319.1"/>
    <property type="molecule type" value="Genomic_DNA"/>
</dbReference>
<evidence type="ECO:0000256" key="4">
    <source>
        <dbReference type="ARBA" id="ARBA00022679"/>
    </source>
</evidence>
<dbReference type="PROSITE" id="PS52029">
    <property type="entry name" value="LD_TPASE"/>
    <property type="match status" value="1"/>
</dbReference>
<comment type="similarity">
    <text evidence="2">Belongs to the YkuD family.</text>
</comment>
<comment type="pathway">
    <text evidence="1 9">Cell wall biogenesis; peptidoglycan biosynthesis.</text>
</comment>
<dbReference type="PANTHER" id="PTHR30582">
    <property type="entry name" value="L,D-TRANSPEPTIDASE"/>
    <property type="match status" value="1"/>
</dbReference>
<feature type="active site" description="Nucleophile" evidence="9">
    <location>
        <position position="214"/>
    </location>
</feature>
<protein>
    <submittedName>
        <fullName evidence="12">L,D-transpeptidase</fullName>
    </submittedName>
</protein>
<dbReference type="PROSITE" id="PS51318">
    <property type="entry name" value="TAT"/>
    <property type="match status" value="1"/>
</dbReference>
<keyword evidence="13" id="KW-1185">Reference proteome</keyword>
<dbReference type="PROSITE" id="PS51257">
    <property type="entry name" value="PROKAR_LIPOPROTEIN"/>
    <property type="match status" value="1"/>
</dbReference>
<feature type="domain" description="L,D-TPase catalytic" evidence="11">
    <location>
        <begin position="102"/>
        <end position="238"/>
    </location>
</feature>
<evidence type="ECO:0000256" key="1">
    <source>
        <dbReference type="ARBA" id="ARBA00004752"/>
    </source>
</evidence>
<dbReference type="InterPro" id="IPR005490">
    <property type="entry name" value="LD_TPept_cat_dom"/>
</dbReference>
<reference evidence="12" key="1">
    <citation type="submission" date="2023-02" db="EMBL/GenBank/DDBJ databases">
        <title>Description of Roseinatronobacter alkalisoli sp. nov., an alkaliphilic bacerium isolated from soda soil.</title>
        <authorList>
            <person name="Wei W."/>
        </authorList>
    </citation>
    <scope>NUCLEOTIDE SEQUENCE</scope>
    <source>
        <strain evidence="12">HJB301</strain>
    </source>
</reference>
<proteinExistence type="inferred from homology"/>
<keyword evidence="6 9" id="KW-0133">Cell shape</keyword>
<dbReference type="InterPro" id="IPR050979">
    <property type="entry name" value="LD-transpeptidase"/>
</dbReference>
<evidence type="ECO:0000256" key="6">
    <source>
        <dbReference type="ARBA" id="ARBA00022960"/>
    </source>
</evidence>
<sequence length="238" mass="26141">MNLISRRGFLTTGAAASALALGACESTSTAPLASPRMTEDGRPIATTRTEPMSPIAARYGIAPLSYEARPDGAHSLRAIGMSMIPPEFHRDVVPYATRFRPGTIVIDNPERKLFLVLPDGHALRYGIAVGREGFTWRGTGTIYRRAHWPTWTPTANMIRREPWLARFAGGMPGGPRNPLGARALYLMTGGRDQGYRIHGTPEWWLIGQYVSSGCIRMVDHDVIDLFGRVPNGTRVVTI</sequence>
<dbReference type="Gene3D" id="2.40.440.10">
    <property type="entry name" value="L,D-transpeptidase catalytic domain-like"/>
    <property type="match status" value="1"/>
</dbReference>
<gene>
    <name evidence="12" type="ORF">PUT78_09405</name>
</gene>
<evidence type="ECO:0000256" key="10">
    <source>
        <dbReference type="SAM" id="SignalP"/>
    </source>
</evidence>
<evidence type="ECO:0000256" key="8">
    <source>
        <dbReference type="ARBA" id="ARBA00023316"/>
    </source>
</evidence>
<keyword evidence="7 9" id="KW-0573">Peptidoglycan synthesis</keyword>
<evidence type="ECO:0000256" key="3">
    <source>
        <dbReference type="ARBA" id="ARBA00022676"/>
    </source>
</evidence>
<evidence type="ECO:0000259" key="11">
    <source>
        <dbReference type="PROSITE" id="PS52029"/>
    </source>
</evidence>
<keyword evidence="3" id="KW-0328">Glycosyltransferase</keyword>
<name>A0ABT5T8B9_9RHOB</name>
<dbReference type="Proteomes" id="UP001431784">
    <property type="component" value="Unassembled WGS sequence"/>
</dbReference>
<comment type="caution">
    <text evidence="12">The sequence shown here is derived from an EMBL/GenBank/DDBJ whole genome shotgun (WGS) entry which is preliminary data.</text>
</comment>
<evidence type="ECO:0000256" key="5">
    <source>
        <dbReference type="ARBA" id="ARBA00022801"/>
    </source>
</evidence>
<evidence type="ECO:0000313" key="12">
    <source>
        <dbReference type="EMBL" id="MDD7971319.1"/>
    </source>
</evidence>
<keyword evidence="4" id="KW-0808">Transferase</keyword>
<feature type="active site" description="Proton donor/acceptor" evidence="9">
    <location>
        <position position="198"/>
    </location>
</feature>